<name>A0A097EDD3_9SPHN</name>
<protein>
    <submittedName>
        <fullName evidence="6">Transcriptional regulator</fullName>
    </submittedName>
</protein>
<accession>A0A097EDD3</accession>
<dbReference type="InterPro" id="IPR036390">
    <property type="entry name" value="WH_DNA-bd_sf"/>
</dbReference>
<gene>
    <name evidence="6" type="ORF">MC45_03260</name>
</gene>
<dbReference type="PANTHER" id="PTHR30537:SF1">
    <property type="entry name" value="HTH-TYPE TRANSCRIPTIONAL REGULATOR PGRR"/>
    <property type="match status" value="1"/>
</dbReference>
<feature type="domain" description="HTH lysR-type" evidence="5">
    <location>
        <begin position="3"/>
        <end position="60"/>
    </location>
</feature>
<evidence type="ECO:0000256" key="2">
    <source>
        <dbReference type="ARBA" id="ARBA00023015"/>
    </source>
</evidence>
<dbReference type="KEGG" id="stax:MC45_03260"/>
<reference evidence="6 7" key="1">
    <citation type="submission" date="2014-09" db="EMBL/GenBank/DDBJ databases">
        <title>Using Illumina technology Improving SMRT sequencing Genome Assembly by RASTools.</title>
        <authorList>
            <person name="Zhou Y."/>
            <person name="Ma T."/>
            <person name="Liu T."/>
        </authorList>
    </citation>
    <scope>NUCLEOTIDE SEQUENCE [LARGE SCALE GENOMIC DNA]</scope>
    <source>
        <strain evidence="6 7">ATCC 55669</strain>
    </source>
</reference>
<dbReference type="PANTHER" id="PTHR30537">
    <property type="entry name" value="HTH-TYPE TRANSCRIPTIONAL REGULATOR"/>
    <property type="match status" value="1"/>
</dbReference>
<dbReference type="InterPro" id="IPR005119">
    <property type="entry name" value="LysR_subst-bd"/>
</dbReference>
<dbReference type="Gene3D" id="1.10.10.10">
    <property type="entry name" value="Winged helix-like DNA-binding domain superfamily/Winged helix DNA-binding domain"/>
    <property type="match status" value="1"/>
</dbReference>
<organism evidence="6 7">
    <name type="scientific">Sphingomonas taxi</name>
    <dbReference type="NCBI Taxonomy" id="1549858"/>
    <lineage>
        <taxon>Bacteria</taxon>
        <taxon>Pseudomonadati</taxon>
        <taxon>Pseudomonadota</taxon>
        <taxon>Alphaproteobacteria</taxon>
        <taxon>Sphingomonadales</taxon>
        <taxon>Sphingomonadaceae</taxon>
        <taxon>Sphingomonas</taxon>
    </lineage>
</organism>
<dbReference type="GO" id="GO:0043565">
    <property type="term" value="F:sequence-specific DNA binding"/>
    <property type="evidence" value="ECO:0007669"/>
    <property type="project" value="TreeGrafter"/>
</dbReference>
<dbReference type="AlphaFoldDB" id="A0A097EDD3"/>
<sequence length="298" mass="32821">MPPDLQDLATFAAVARHRSFRRAAVERRVSASAISHAIRALEERLGVRLLNRTTRSVMPTEAGVRLLDRLEPAMQSINEALADLRDHQDVPVGLVRLNVPPPAARLIFAPRLGAFAARYPRVQLEIVSDDRLIDIVRESFDAGVRFGESLAADMIAVPVGPPQRFVVVGSSAYLASCASPEMPQDLIGHRCIKRRFTGGNLYQWQFEKNGHAVTIAVDGNLTTDDDAVMVRAAIDGAGLAYVYEDYAREAINAGALTTVLEDWYHPPALFFLYYTSRRHLAPPLRAVVDFFRTGTSGA</sequence>
<dbReference type="InterPro" id="IPR000847">
    <property type="entry name" value="LysR_HTH_N"/>
</dbReference>
<dbReference type="GO" id="GO:0003700">
    <property type="term" value="F:DNA-binding transcription factor activity"/>
    <property type="evidence" value="ECO:0007669"/>
    <property type="project" value="InterPro"/>
</dbReference>
<dbReference type="Pfam" id="PF03466">
    <property type="entry name" value="LysR_substrate"/>
    <property type="match status" value="1"/>
</dbReference>
<dbReference type="eggNOG" id="COG0583">
    <property type="taxonomic scope" value="Bacteria"/>
</dbReference>
<dbReference type="SUPFAM" id="SSF46785">
    <property type="entry name" value="Winged helix' DNA-binding domain"/>
    <property type="match status" value="1"/>
</dbReference>
<proteinExistence type="inferred from homology"/>
<evidence type="ECO:0000313" key="6">
    <source>
        <dbReference type="EMBL" id="AIT05583.1"/>
    </source>
</evidence>
<evidence type="ECO:0000259" key="5">
    <source>
        <dbReference type="PROSITE" id="PS50931"/>
    </source>
</evidence>
<dbReference type="InterPro" id="IPR036388">
    <property type="entry name" value="WH-like_DNA-bd_sf"/>
</dbReference>
<dbReference type="InterPro" id="IPR058163">
    <property type="entry name" value="LysR-type_TF_proteobact-type"/>
</dbReference>
<comment type="similarity">
    <text evidence="1">Belongs to the LysR transcriptional regulatory family.</text>
</comment>
<dbReference type="SUPFAM" id="SSF53850">
    <property type="entry name" value="Periplasmic binding protein-like II"/>
    <property type="match status" value="1"/>
</dbReference>
<dbReference type="RefSeq" id="WP_038659456.1">
    <property type="nucleotide sequence ID" value="NZ_CP009571.1"/>
</dbReference>
<dbReference type="Proteomes" id="UP000033200">
    <property type="component" value="Chromosome"/>
</dbReference>
<evidence type="ECO:0000313" key="7">
    <source>
        <dbReference type="Proteomes" id="UP000033200"/>
    </source>
</evidence>
<dbReference type="FunFam" id="1.10.10.10:FF:000001">
    <property type="entry name" value="LysR family transcriptional regulator"/>
    <property type="match status" value="1"/>
</dbReference>
<dbReference type="STRING" id="1549858.MC45_03260"/>
<keyword evidence="2" id="KW-0805">Transcription regulation</keyword>
<evidence type="ECO:0000256" key="4">
    <source>
        <dbReference type="ARBA" id="ARBA00023163"/>
    </source>
</evidence>
<dbReference type="CDD" id="cd08474">
    <property type="entry name" value="PBP2_CrgA_like_5"/>
    <property type="match status" value="1"/>
</dbReference>
<evidence type="ECO:0000256" key="3">
    <source>
        <dbReference type="ARBA" id="ARBA00023125"/>
    </source>
</evidence>
<dbReference type="GO" id="GO:0006351">
    <property type="term" value="P:DNA-templated transcription"/>
    <property type="evidence" value="ECO:0007669"/>
    <property type="project" value="TreeGrafter"/>
</dbReference>
<keyword evidence="7" id="KW-1185">Reference proteome</keyword>
<keyword evidence="3" id="KW-0238">DNA-binding</keyword>
<evidence type="ECO:0000256" key="1">
    <source>
        <dbReference type="ARBA" id="ARBA00009437"/>
    </source>
</evidence>
<dbReference type="EMBL" id="CP009571">
    <property type="protein sequence ID" value="AIT05583.1"/>
    <property type="molecule type" value="Genomic_DNA"/>
</dbReference>
<dbReference type="PROSITE" id="PS50931">
    <property type="entry name" value="HTH_LYSR"/>
    <property type="match status" value="1"/>
</dbReference>
<dbReference type="HOGENOM" id="CLU_039613_16_1_5"/>
<dbReference type="Gene3D" id="3.40.190.290">
    <property type="match status" value="1"/>
</dbReference>
<dbReference type="Pfam" id="PF00126">
    <property type="entry name" value="HTH_1"/>
    <property type="match status" value="1"/>
</dbReference>
<keyword evidence="4" id="KW-0804">Transcription</keyword>